<gene>
    <name evidence="2" type="ORF">Daesc_006257</name>
</gene>
<dbReference type="PANTHER" id="PTHR24148:SF64">
    <property type="entry name" value="HETEROKARYON INCOMPATIBILITY DOMAIN-CONTAINING PROTEIN"/>
    <property type="match status" value="1"/>
</dbReference>
<evidence type="ECO:0000313" key="2">
    <source>
        <dbReference type="EMBL" id="KAK6951734.1"/>
    </source>
</evidence>
<proteinExistence type="predicted"/>
<sequence>MSVLNKYQYEPLCAKDGIRLIMLDPASHEGDPLICSIIQRRRSAQTEDYFAVSYTWGKPDFSRMLEIRCDSGSSYLKITPNVDALLRRLRALKVLRCLWIDAICLNQADDTEKAQQIPEMGCIFEQAKLVHIWLGTGDETTADLFTFFNAASQLPEMEKSMMASHIVTITQAFNGGVVRALGSFFEFADRPWFSRRWIIQEACLAQQAIVHCGPCSIPLETIVLAARRFQTLDMSSYPVKVMTNLHKPVKLTILELLWNFHEALCLEPKDRIAALLGLVQDDHRFYLDYTVHWTELYKQVASSYLSYSNNDIKLQVLLHLFEFGCVPQSEANDYPSWVPNWSKTRIRLLPYNSDIRNLDTWEPYPTSPGHSGKASLTFHNGVLQIHWHPLIGGPRSRQIIYAILPNKPQLNKTQKTERVKRALHKLFPASSNQTLRVLAVSSLLKLVITFRHIPPNERKKTSPYDKIIRKTIKKLPESSQTEILDTFRQMNFIMKDYCLFESEPARQNDEANATYGICSQVVQAGDVMIPLWNIKWKGDANSDLLDQTGMAIQMKTMLAVRRIAGKQPQCTTSSPTGKFPNETGRIVGWAVCVLLQHKSSYEQNLSVDAEWDAGLNREQKCSMRLV</sequence>
<accession>A0AAX6MGV6</accession>
<dbReference type="Pfam" id="PF06985">
    <property type="entry name" value="HET"/>
    <property type="match status" value="1"/>
</dbReference>
<organism evidence="2 3">
    <name type="scientific">Daldinia eschscholtzii</name>
    <dbReference type="NCBI Taxonomy" id="292717"/>
    <lineage>
        <taxon>Eukaryota</taxon>
        <taxon>Fungi</taxon>
        <taxon>Dikarya</taxon>
        <taxon>Ascomycota</taxon>
        <taxon>Pezizomycotina</taxon>
        <taxon>Sordariomycetes</taxon>
        <taxon>Xylariomycetidae</taxon>
        <taxon>Xylariales</taxon>
        <taxon>Hypoxylaceae</taxon>
        <taxon>Daldinia</taxon>
    </lineage>
</organism>
<dbReference type="InterPro" id="IPR010730">
    <property type="entry name" value="HET"/>
</dbReference>
<protein>
    <recommendedName>
        <fullName evidence="1">Heterokaryon incompatibility domain-containing protein</fullName>
    </recommendedName>
</protein>
<reference evidence="2 3" key="1">
    <citation type="journal article" date="2024" name="Front Chem Biol">
        <title>Unveiling the potential of Daldinia eschscholtzii MFLUCC 19-0629 through bioactivity and bioinformatics studies for enhanced sustainable agriculture production.</title>
        <authorList>
            <person name="Brooks S."/>
            <person name="Weaver J.A."/>
            <person name="Klomchit A."/>
            <person name="Alharthi S.A."/>
            <person name="Onlamun T."/>
            <person name="Nurani R."/>
            <person name="Vong T.K."/>
            <person name="Alberti F."/>
            <person name="Greco C."/>
        </authorList>
    </citation>
    <scope>NUCLEOTIDE SEQUENCE [LARGE SCALE GENOMIC DNA]</scope>
    <source>
        <strain evidence="2">MFLUCC 19-0629</strain>
    </source>
</reference>
<keyword evidence="3" id="KW-1185">Reference proteome</keyword>
<dbReference type="EMBL" id="JBANMG010000006">
    <property type="protein sequence ID" value="KAK6951734.1"/>
    <property type="molecule type" value="Genomic_DNA"/>
</dbReference>
<dbReference type="Proteomes" id="UP001369815">
    <property type="component" value="Unassembled WGS sequence"/>
</dbReference>
<dbReference type="InterPro" id="IPR052895">
    <property type="entry name" value="HetReg/Transcr_Mod"/>
</dbReference>
<dbReference type="PANTHER" id="PTHR24148">
    <property type="entry name" value="ANKYRIN REPEAT DOMAIN-CONTAINING PROTEIN 39 HOMOLOG-RELATED"/>
    <property type="match status" value="1"/>
</dbReference>
<evidence type="ECO:0000259" key="1">
    <source>
        <dbReference type="Pfam" id="PF06985"/>
    </source>
</evidence>
<comment type="caution">
    <text evidence="2">The sequence shown here is derived from an EMBL/GenBank/DDBJ whole genome shotgun (WGS) entry which is preliminary data.</text>
</comment>
<dbReference type="AlphaFoldDB" id="A0AAX6MGV6"/>
<feature type="domain" description="Heterokaryon incompatibility" evidence="1">
    <location>
        <begin position="49"/>
        <end position="201"/>
    </location>
</feature>
<evidence type="ECO:0000313" key="3">
    <source>
        <dbReference type="Proteomes" id="UP001369815"/>
    </source>
</evidence>
<name>A0AAX6MGV6_9PEZI</name>